<evidence type="ECO:0000256" key="2">
    <source>
        <dbReference type="SAM" id="Phobius"/>
    </source>
</evidence>
<keyword evidence="4" id="KW-1185">Reference proteome</keyword>
<comment type="caution">
    <text evidence="3">The sequence shown here is derived from an EMBL/GenBank/DDBJ whole genome shotgun (WGS) entry which is preliminary data.</text>
</comment>
<keyword evidence="2" id="KW-0472">Membrane</keyword>
<keyword evidence="2" id="KW-0812">Transmembrane</keyword>
<reference evidence="3 4" key="1">
    <citation type="submission" date="2019-06" db="EMBL/GenBank/DDBJ databases">
        <title>Rhodococcus spaelei sp. nov., isolated from a cave.</title>
        <authorList>
            <person name="Lee S.D."/>
        </authorList>
    </citation>
    <scope>NUCLEOTIDE SEQUENCE [LARGE SCALE GENOMIC DNA]</scope>
    <source>
        <strain evidence="3 4">C9-5</strain>
    </source>
</reference>
<feature type="transmembrane region" description="Helical" evidence="2">
    <location>
        <begin position="116"/>
        <end position="133"/>
    </location>
</feature>
<proteinExistence type="predicted"/>
<accession>A0A541BMT8</accession>
<feature type="region of interest" description="Disordered" evidence="1">
    <location>
        <begin position="1"/>
        <end position="32"/>
    </location>
</feature>
<organism evidence="3 4">
    <name type="scientific">Rhodococcus spelaei</name>
    <dbReference type="NCBI Taxonomy" id="2546320"/>
    <lineage>
        <taxon>Bacteria</taxon>
        <taxon>Bacillati</taxon>
        <taxon>Actinomycetota</taxon>
        <taxon>Actinomycetes</taxon>
        <taxon>Mycobacteriales</taxon>
        <taxon>Nocardiaceae</taxon>
        <taxon>Rhodococcus</taxon>
    </lineage>
</organism>
<feature type="transmembrane region" description="Helical" evidence="2">
    <location>
        <begin position="45"/>
        <end position="64"/>
    </location>
</feature>
<dbReference type="RefSeq" id="WP_142098016.1">
    <property type="nucleotide sequence ID" value="NZ_VIGH01000003.1"/>
</dbReference>
<name>A0A541BMT8_9NOCA</name>
<dbReference type="Proteomes" id="UP000316256">
    <property type="component" value="Unassembled WGS sequence"/>
</dbReference>
<keyword evidence="2" id="KW-1133">Transmembrane helix</keyword>
<protein>
    <submittedName>
        <fullName evidence="3">Uncharacterized protein</fullName>
    </submittedName>
</protein>
<evidence type="ECO:0000256" key="1">
    <source>
        <dbReference type="SAM" id="MobiDB-lite"/>
    </source>
</evidence>
<feature type="transmembrane region" description="Helical" evidence="2">
    <location>
        <begin position="153"/>
        <end position="174"/>
    </location>
</feature>
<feature type="compositionally biased region" description="Polar residues" evidence="1">
    <location>
        <begin position="1"/>
        <end position="10"/>
    </location>
</feature>
<evidence type="ECO:0000313" key="4">
    <source>
        <dbReference type="Proteomes" id="UP000316256"/>
    </source>
</evidence>
<dbReference type="AlphaFoldDB" id="A0A541BMT8"/>
<sequence>MSTPDGTPDQNRYYVPPPPPPQGAGGPGRAVTPGKAMKDVSMAGWGLLGAALMTTIAGFLPWWSMSVSVMGYDTSDSVNGWHRFWWIGLLAALGVGATYGLSAFKVIASHPKMPVVLVYSALGSFVVTLLAVLDTVTLGSGRGLIGSAVSAGPSFGVFAALVATGALAYFAALVGQESGVRLPITVKGPLRR</sequence>
<dbReference type="EMBL" id="VIGH01000003">
    <property type="protein sequence ID" value="TQF73643.1"/>
    <property type="molecule type" value="Genomic_DNA"/>
</dbReference>
<evidence type="ECO:0000313" key="3">
    <source>
        <dbReference type="EMBL" id="TQF73643.1"/>
    </source>
</evidence>
<dbReference type="OrthoDB" id="5195331at2"/>
<feature type="transmembrane region" description="Helical" evidence="2">
    <location>
        <begin position="84"/>
        <end position="104"/>
    </location>
</feature>
<gene>
    <name evidence="3" type="ORF">FK531_09245</name>
</gene>